<evidence type="ECO:0000256" key="1">
    <source>
        <dbReference type="ARBA" id="ARBA00004141"/>
    </source>
</evidence>
<reference evidence="10" key="2">
    <citation type="submission" date="2025-08" db="UniProtKB">
        <authorList>
            <consortium name="Ensembl"/>
        </authorList>
    </citation>
    <scope>IDENTIFICATION</scope>
</reference>
<keyword evidence="6 8" id="KW-0472">Membrane</keyword>
<feature type="transmembrane region" description="Helical" evidence="8">
    <location>
        <begin position="105"/>
        <end position="132"/>
    </location>
</feature>
<reference evidence="10" key="1">
    <citation type="submission" date="2009-12" db="EMBL/GenBank/DDBJ databases">
        <title>The Genome Sequence of Anolis carolinensis (Green Anole Lizard).</title>
        <authorList>
            <consortium name="The Genome Sequencing Platform"/>
            <person name="Di Palma F."/>
            <person name="Alfoldi J."/>
            <person name="Heiman D."/>
            <person name="Young S."/>
            <person name="Grabherr M."/>
            <person name="Johnson J."/>
            <person name="Lander E.S."/>
            <person name="Lindblad-Toh K."/>
        </authorList>
    </citation>
    <scope>NUCLEOTIDE SEQUENCE [LARGE SCALE GENOMIC DNA]</scope>
    <source>
        <strain evidence="10">JBL SC #1</strain>
    </source>
</reference>
<accession>A0A803TQX5</accession>
<dbReference type="InterPro" id="IPR017946">
    <property type="entry name" value="PLC-like_Pdiesterase_TIM-brl"/>
</dbReference>
<dbReference type="SUPFAM" id="SSF51695">
    <property type="entry name" value="PLC-like phosphodiesterases"/>
    <property type="match status" value="1"/>
</dbReference>
<dbReference type="PANTHER" id="PTHR23344:SF13">
    <property type="entry name" value="GLYCEROPHOSPHODIESTER PHOSPHODIESTERASE DOMAIN-CONTAINING PROTEIN 4"/>
    <property type="match status" value="1"/>
</dbReference>
<dbReference type="RefSeq" id="XP_003226028.1">
    <property type="nucleotide sequence ID" value="XM_003225980.4"/>
</dbReference>
<dbReference type="Ensembl" id="ENSACAT00000056269.1">
    <property type="protein sequence ID" value="ENSACAP00000037615.1"/>
    <property type="gene ID" value="ENSACAG00000040917.1"/>
</dbReference>
<keyword evidence="5 8" id="KW-1133">Transmembrane helix</keyword>
<feature type="transmembrane region" description="Helical" evidence="8">
    <location>
        <begin position="184"/>
        <end position="201"/>
    </location>
</feature>
<comment type="similarity">
    <text evidence="2">Belongs to the glycerophosphoryl diester phosphodiesterase family.</text>
</comment>
<proteinExistence type="inferred from homology"/>
<evidence type="ECO:0000256" key="4">
    <source>
        <dbReference type="ARBA" id="ARBA00022801"/>
    </source>
</evidence>
<evidence type="ECO:0000256" key="6">
    <source>
        <dbReference type="ARBA" id="ARBA00023136"/>
    </source>
</evidence>
<dbReference type="KEGG" id="acs:100551624"/>
<keyword evidence="11" id="KW-1185">Reference proteome</keyword>
<dbReference type="Pfam" id="PF13653">
    <property type="entry name" value="GDPD_2"/>
    <property type="match status" value="1"/>
</dbReference>
<feature type="domain" description="GP-PDE" evidence="9">
    <location>
        <begin position="250"/>
        <end position="509"/>
    </location>
</feature>
<evidence type="ECO:0000256" key="8">
    <source>
        <dbReference type="SAM" id="Phobius"/>
    </source>
</evidence>
<dbReference type="AlphaFoldDB" id="A0A803TQX5"/>
<evidence type="ECO:0000256" key="5">
    <source>
        <dbReference type="ARBA" id="ARBA00022989"/>
    </source>
</evidence>
<evidence type="ECO:0000256" key="2">
    <source>
        <dbReference type="ARBA" id="ARBA00007277"/>
    </source>
</evidence>
<dbReference type="GeneID" id="100551624"/>
<dbReference type="Gene3D" id="3.20.20.190">
    <property type="entry name" value="Phosphatidylinositol (PI) phosphodiesterase"/>
    <property type="match status" value="1"/>
</dbReference>
<feature type="transmembrane region" description="Helical" evidence="8">
    <location>
        <begin position="523"/>
        <end position="544"/>
    </location>
</feature>
<dbReference type="InParanoid" id="A0A803TQX5"/>
<dbReference type="GO" id="GO:0016020">
    <property type="term" value="C:membrane"/>
    <property type="evidence" value="ECO:0000318"/>
    <property type="project" value="GO_Central"/>
</dbReference>
<dbReference type="RefSeq" id="XP_008116852.1">
    <property type="nucleotide sequence ID" value="XM_008118645.2"/>
</dbReference>
<evidence type="ECO:0000259" key="9">
    <source>
        <dbReference type="PROSITE" id="PS51704"/>
    </source>
</evidence>
<dbReference type="GO" id="GO:0006629">
    <property type="term" value="P:lipid metabolic process"/>
    <property type="evidence" value="ECO:0007669"/>
    <property type="project" value="InterPro"/>
</dbReference>
<comment type="subcellular location">
    <subcellularLocation>
        <location evidence="1">Membrane</location>
        <topology evidence="1">Multi-pass membrane protein</topology>
    </subcellularLocation>
</comment>
<evidence type="ECO:0000313" key="10">
    <source>
        <dbReference type="Ensembl" id="ENSACAP00000037615.1"/>
    </source>
</evidence>
<gene>
    <name evidence="10" type="primary">LOC100551624</name>
</gene>
<dbReference type="Proteomes" id="UP000001646">
    <property type="component" value="Unplaced"/>
</dbReference>
<protein>
    <recommendedName>
        <fullName evidence="9">GP-PDE domain-containing protein</fullName>
    </recommendedName>
</protein>
<reference evidence="10" key="3">
    <citation type="submission" date="2025-09" db="UniProtKB">
        <authorList>
            <consortium name="Ensembl"/>
        </authorList>
    </citation>
    <scope>IDENTIFICATION</scope>
</reference>
<dbReference type="GO" id="GO:0008889">
    <property type="term" value="F:glycerophosphodiester phosphodiesterase activity"/>
    <property type="evidence" value="ECO:0000318"/>
    <property type="project" value="GO_Central"/>
</dbReference>
<evidence type="ECO:0000256" key="3">
    <source>
        <dbReference type="ARBA" id="ARBA00022692"/>
    </source>
</evidence>
<dbReference type="Pfam" id="PF03009">
    <property type="entry name" value="GDPD"/>
    <property type="match status" value="1"/>
</dbReference>
<feature type="transmembrane region" description="Helical" evidence="8">
    <location>
        <begin position="65"/>
        <end position="85"/>
    </location>
</feature>
<sequence>MDGRPITLKNTHKVKPRGQPNFPAQSYEHEPFVSCLAGLYSGRWQRYQRNRVKPGKCCCDMIEGIFFMLLTSTFFLWLIFTYLWSQAQNDYYAFNEYSFDNMGFWFQWSIFLLALCSVIVSYISFLMVLAVCLLTNSQQLYLHWIHKMGTLSFLGVAITAFIMIRTLWHEQWTTVYLSFKVSAPFFHFFSILLMIFLAWPVGKHFFQIKKKVLQWLLLAPYLAILLFLFFIPLGMHSPCIREEGTLGPKPKLIGHRGAPMMAPENTIMSFRKSIEYGAVALETDVRISYDGVPFLMHDRTLKRTTNVDAMAPEVADIDSSMMNWSRLEKLNAGDWFFEKRPFLSMPRLSPEDEKLARRQNISKFSDFLNFADQENKFVLFDLYRPPKAHPYWDKYIDIALEAILHKSKIRHNLVMWLTERNRSYVQSVAPGFQQSSPVLRSVEELQSRKINHLNLNYRELSRINIREYKKANITINLWVINEPWLFSLAWCYGVHSVTTNGLHYIKDLNEPLYLMTPQNFMRMWIVTDAFAVVLIGLLFGIHWWREVGAYCCEVESEESLEEGIYNKFGTRLSILPPVAEDPEALFVE</sequence>
<feature type="transmembrane region" description="Helical" evidence="8">
    <location>
        <begin position="144"/>
        <end position="164"/>
    </location>
</feature>
<dbReference type="OrthoDB" id="1058301at2759"/>
<keyword evidence="7" id="KW-0325">Glycoprotein</keyword>
<dbReference type="InterPro" id="IPR030395">
    <property type="entry name" value="GP_PDE_dom"/>
</dbReference>
<evidence type="ECO:0000256" key="7">
    <source>
        <dbReference type="ARBA" id="ARBA00023180"/>
    </source>
</evidence>
<organism evidence="10 11">
    <name type="scientific">Anolis carolinensis</name>
    <name type="common">Green anole</name>
    <name type="synonym">American chameleon</name>
    <dbReference type="NCBI Taxonomy" id="28377"/>
    <lineage>
        <taxon>Eukaryota</taxon>
        <taxon>Metazoa</taxon>
        <taxon>Chordata</taxon>
        <taxon>Craniata</taxon>
        <taxon>Vertebrata</taxon>
        <taxon>Euteleostomi</taxon>
        <taxon>Lepidosauria</taxon>
        <taxon>Squamata</taxon>
        <taxon>Bifurcata</taxon>
        <taxon>Unidentata</taxon>
        <taxon>Episquamata</taxon>
        <taxon>Toxicofera</taxon>
        <taxon>Iguania</taxon>
        <taxon>Dactyloidae</taxon>
        <taxon>Anolis</taxon>
    </lineage>
</organism>
<dbReference type="PROSITE" id="PS51704">
    <property type="entry name" value="GP_PDE"/>
    <property type="match status" value="1"/>
</dbReference>
<dbReference type="GeneTree" id="ENSGT00940000156251"/>
<dbReference type="PANTHER" id="PTHR23344">
    <property type="entry name" value="GLYCEROPHOSPHORYL DIESTER PHOSPHODIESTERASE"/>
    <property type="match status" value="1"/>
</dbReference>
<feature type="transmembrane region" description="Helical" evidence="8">
    <location>
        <begin position="213"/>
        <end position="235"/>
    </location>
</feature>
<keyword evidence="4" id="KW-0378">Hydrolase</keyword>
<name>A0A803TQX5_ANOCA</name>
<evidence type="ECO:0000313" key="11">
    <source>
        <dbReference type="Proteomes" id="UP000001646"/>
    </source>
</evidence>
<keyword evidence="3 8" id="KW-0812">Transmembrane</keyword>